<feature type="transmembrane region" description="Helical" evidence="12">
    <location>
        <begin position="283"/>
        <end position="300"/>
    </location>
</feature>
<dbReference type="Pfam" id="PF13853">
    <property type="entry name" value="7tm_4"/>
    <property type="match status" value="2"/>
</dbReference>
<evidence type="ECO:0000256" key="8">
    <source>
        <dbReference type="ARBA" id="ARBA00023136"/>
    </source>
</evidence>
<dbReference type="Gene3D" id="1.20.1070.10">
    <property type="entry name" value="Rhodopsin 7-helix transmembrane proteins"/>
    <property type="match status" value="2"/>
</dbReference>
<dbReference type="InterPro" id="IPR017452">
    <property type="entry name" value="GPCR_Rhodpsn_7TM"/>
</dbReference>
<keyword evidence="3" id="KW-0716">Sensory transduction</keyword>
<proteinExistence type="inferred from homology"/>
<dbReference type="PRINTS" id="PR00245">
    <property type="entry name" value="OLFACTORYR"/>
</dbReference>
<keyword evidence="5" id="KW-0552">Olfaction</keyword>
<feature type="domain" description="G-protein coupled receptors family 1 profile" evidence="13">
    <location>
        <begin position="362"/>
        <end position="611"/>
    </location>
</feature>
<evidence type="ECO:0000259" key="13">
    <source>
        <dbReference type="PROSITE" id="PS50262"/>
    </source>
</evidence>
<feature type="transmembrane region" description="Helical" evidence="12">
    <location>
        <begin position="147"/>
        <end position="169"/>
    </location>
</feature>
<feature type="transmembrane region" description="Helical" evidence="12">
    <location>
        <begin position="559"/>
        <end position="581"/>
    </location>
</feature>
<evidence type="ECO:0000256" key="2">
    <source>
        <dbReference type="ARBA" id="ARBA00022475"/>
    </source>
</evidence>
<comment type="similarity">
    <text evidence="11">Belongs to the G-protein coupled receptor 1 family.</text>
</comment>
<gene>
    <name evidence="14" type="ORF">U0070_014870</name>
</gene>
<evidence type="ECO:0000256" key="9">
    <source>
        <dbReference type="ARBA" id="ARBA00023170"/>
    </source>
</evidence>
<feature type="transmembrane region" description="Helical" evidence="12">
    <location>
        <begin position="515"/>
        <end position="547"/>
    </location>
</feature>
<evidence type="ECO:0000256" key="12">
    <source>
        <dbReference type="SAM" id="Phobius"/>
    </source>
</evidence>
<comment type="subcellular location">
    <subcellularLocation>
        <location evidence="1">Cell membrane</location>
        <topology evidence="1">Multi-pass membrane protein</topology>
    </subcellularLocation>
</comment>
<dbReference type="GO" id="GO:0004930">
    <property type="term" value="F:G protein-coupled receptor activity"/>
    <property type="evidence" value="ECO:0007669"/>
    <property type="project" value="UniProtKB-KW"/>
</dbReference>
<keyword evidence="8 12" id="KW-0472">Membrane</keyword>
<dbReference type="PANTHER" id="PTHR48018">
    <property type="entry name" value="OLFACTORY RECEPTOR"/>
    <property type="match status" value="1"/>
</dbReference>
<evidence type="ECO:0000256" key="3">
    <source>
        <dbReference type="ARBA" id="ARBA00022606"/>
    </source>
</evidence>
<reference evidence="14 15" key="1">
    <citation type="journal article" date="2023" name="bioRxiv">
        <title>Conserved and derived expression patterns and positive selection on dental genes reveal complex evolutionary context of ever-growing rodent molars.</title>
        <authorList>
            <person name="Calamari Z.T."/>
            <person name="Song A."/>
            <person name="Cohen E."/>
            <person name="Akter M."/>
            <person name="Roy R.D."/>
            <person name="Hallikas O."/>
            <person name="Christensen M.M."/>
            <person name="Li P."/>
            <person name="Marangoni P."/>
            <person name="Jernvall J."/>
            <person name="Klein O.D."/>
        </authorList>
    </citation>
    <scope>NUCLEOTIDE SEQUENCE [LARGE SCALE GENOMIC DNA]</scope>
    <source>
        <strain evidence="14">V071</strain>
    </source>
</reference>
<dbReference type="AlphaFoldDB" id="A0AAW0IE34"/>
<dbReference type="PROSITE" id="PS50262">
    <property type="entry name" value="G_PROTEIN_RECEP_F1_2"/>
    <property type="match status" value="2"/>
</dbReference>
<keyword evidence="15" id="KW-1185">Reference proteome</keyword>
<feature type="transmembrane region" description="Helical" evidence="12">
    <location>
        <begin position="461"/>
        <end position="479"/>
    </location>
</feature>
<feature type="transmembrane region" description="Helical" evidence="12">
    <location>
        <begin position="34"/>
        <end position="57"/>
    </location>
</feature>
<dbReference type="EMBL" id="JBBHLL010000150">
    <property type="protein sequence ID" value="KAK7812537.1"/>
    <property type="molecule type" value="Genomic_DNA"/>
</dbReference>
<comment type="caution">
    <text evidence="14">The sequence shown here is derived from an EMBL/GenBank/DDBJ whole genome shotgun (WGS) entry which is preliminary data.</text>
</comment>
<feature type="transmembrane region" description="Helical" evidence="12">
    <location>
        <begin position="596"/>
        <end position="613"/>
    </location>
</feature>
<accession>A0AAW0IE34</accession>
<evidence type="ECO:0000256" key="11">
    <source>
        <dbReference type="RuleBase" id="RU000688"/>
    </source>
</evidence>
<organism evidence="14 15">
    <name type="scientific">Myodes glareolus</name>
    <name type="common">Bank vole</name>
    <name type="synonym">Clethrionomys glareolus</name>
    <dbReference type="NCBI Taxonomy" id="447135"/>
    <lineage>
        <taxon>Eukaryota</taxon>
        <taxon>Metazoa</taxon>
        <taxon>Chordata</taxon>
        <taxon>Craniata</taxon>
        <taxon>Vertebrata</taxon>
        <taxon>Euteleostomi</taxon>
        <taxon>Mammalia</taxon>
        <taxon>Eutheria</taxon>
        <taxon>Euarchontoglires</taxon>
        <taxon>Glires</taxon>
        <taxon>Rodentia</taxon>
        <taxon>Myomorpha</taxon>
        <taxon>Muroidea</taxon>
        <taxon>Cricetidae</taxon>
        <taxon>Arvicolinae</taxon>
        <taxon>Myodes</taxon>
    </lineage>
</organism>
<name>A0AAW0IE34_MYOGA</name>
<dbReference type="GO" id="GO:0005886">
    <property type="term" value="C:plasma membrane"/>
    <property type="evidence" value="ECO:0007669"/>
    <property type="project" value="UniProtKB-SubCell"/>
</dbReference>
<dbReference type="GO" id="GO:0004984">
    <property type="term" value="F:olfactory receptor activity"/>
    <property type="evidence" value="ECO:0007669"/>
    <property type="project" value="InterPro"/>
</dbReference>
<feature type="transmembrane region" description="Helical" evidence="12">
    <location>
        <begin position="419"/>
        <end position="441"/>
    </location>
</feature>
<dbReference type="SUPFAM" id="SSF81321">
    <property type="entry name" value="Family A G protein-coupled receptor-like"/>
    <property type="match status" value="2"/>
</dbReference>
<evidence type="ECO:0000256" key="6">
    <source>
        <dbReference type="ARBA" id="ARBA00022989"/>
    </source>
</evidence>
<keyword evidence="4 11" id="KW-0812">Transmembrane</keyword>
<evidence type="ECO:0000256" key="10">
    <source>
        <dbReference type="ARBA" id="ARBA00023224"/>
    </source>
</evidence>
<evidence type="ECO:0000256" key="5">
    <source>
        <dbReference type="ARBA" id="ARBA00022725"/>
    </source>
</evidence>
<dbReference type="InterPro" id="IPR000725">
    <property type="entry name" value="Olfact_rcpt"/>
</dbReference>
<dbReference type="InterPro" id="IPR000276">
    <property type="entry name" value="GPCR_Rhodpsn"/>
</dbReference>
<sequence length="630" mass="71515">VMSSEQHMEKENATLLTEFVLTGLTDHPGLQVPLFLLFLLIYLITVVGNLGLIALIWSDPHLHIPMYFFLGSLAFVDAWISSTVTPNMLVDLLSKTKIISLSECMIQFFAFAFGGTTECFLLGTMAYDRYVAICKPLLYPVIMTNRLCIRLLVSVFVGGFLHSLFHVLFLLRLTFCNSNIIHHFYCDIMPLYNISCTDPTLNLLLVFILSGSIQVFTIMTVLVSYTLVLFSILKRKSVQGLRKAFSTCGAHLLSVSLYYGPLLFMYVLPASQQRDDQGMMDSLFYTVIIPVLNPIIYSLRNKQVTESLKKRLERHGPSREVMERENATVLTEFILAGLPLQVQWEVPFFFVFLVMYLITITGNFGLITLIWKDPHLHIPMYLFLSSLAFVDTWVSSTVSPKILVTLLFHNMKISLSECLTQFFSFAVSATTECFLLTAMAYDRYVAICRPLLYPVTMTNRLCSWLIILSFVGGFLHALIHEMFLLRLNFCNSNIIHHFYCDIMPLLKISCSDPSINFLLVFVLAGSIQVVTMLTVLVSYTCIIFTILQSKSLKGIKKAFSTCGAHLLSVSLYYGPLLFMYVRPASPKADDQDMMDSLFYTVIIPVLNPVIYSLRNKQVKNSMMKALKRNV</sequence>
<protein>
    <recommendedName>
        <fullName evidence="13">G-protein coupled receptors family 1 profile domain-containing protein</fullName>
    </recommendedName>
</protein>
<dbReference type="PROSITE" id="PS00237">
    <property type="entry name" value="G_PROTEIN_RECEP_F1_1"/>
    <property type="match status" value="2"/>
</dbReference>
<feature type="transmembrane region" description="Helical" evidence="12">
    <location>
        <begin position="244"/>
        <end position="268"/>
    </location>
</feature>
<keyword evidence="9 11" id="KW-0675">Receptor</keyword>
<evidence type="ECO:0000256" key="4">
    <source>
        <dbReference type="ARBA" id="ARBA00022692"/>
    </source>
</evidence>
<dbReference type="PRINTS" id="PR00237">
    <property type="entry name" value="GPCRRHODOPSN"/>
</dbReference>
<feature type="domain" description="G-protein coupled receptors family 1 profile" evidence="13">
    <location>
        <begin position="48"/>
        <end position="297"/>
    </location>
</feature>
<dbReference type="FunFam" id="1.20.1070.10:FF:000004">
    <property type="entry name" value="Olfactory receptor"/>
    <property type="match status" value="2"/>
</dbReference>
<evidence type="ECO:0000313" key="14">
    <source>
        <dbReference type="EMBL" id="KAK7812537.1"/>
    </source>
</evidence>
<keyword evidence="7 11" id="KW-0297">G-protein coupled receptor</keyword>
<dbReference type="Proteomes" id="UP001488838">
    <property type="component" value="Unassembled WGS sequence"/>
</dbReference>
<evidence type="ECO:0000256" key="7">
    <source>
        <dbReference type="ARBA" id="ARBA00023040"/>
    </source>
</evidence>
<feature type="transmembrane region" description="Helical" evidence="12">
    <location>
        <begin position="64"/>
        <end position="85"/>
    </location>
</feature>
<keyword evidence="6 12" id="KW-1133">Transmembrane helix</keyword>
<feature type="transmembrane region" description="Helical" evidence="12">
    <location>
        <begin position="203"/>
        <end position="232"/>
    </location>
</feature>
<evidence type="ECO:0000313" key="15">
    <source>
        <dbReference type="Proteomes" id="UP001488838"/>
    </source>
</evidence>
<evidence type="ECO:0000256" key="1">
    <source>
        <dbReference type="ARBA" id="ARBA00004651"/>
    </source>
</evidence>
<keyword evidence="2" id="KW-1003">Cell membrane</keyword>
<feature type="transmembrane region" description="Helical" evidence="12">
    <location>
        <begin position="348"/>
        <end position="371"/>
    </location>
</feature>
<feature type="non-terminal residue" evidence="14">
    <location>
        <position position="1"/>
    </location>
</feature>
<feature type="transmembrane region" description="Helical" evidence="12">
    <location>
        <begin position="105"/>
        <end position="127"/>
    </location>
</feature>
<keyword evidence="10 11" id="KW-0807">Transducer</keyword>